<dbReference type="PANTHER" id="PTHR43521">
    <property type="entry name" value="ALPHA-AMINOADIPIC SEMIALDEHYDE DEHYDROGENASE"/>
    <property type="match status" value="1"/>
</dbReference>
<sequence length="58" mass="6363">MDQSFLLKGGKILTGGSVIKSEANFMQPTIVEISPGAEVVKKEYFGPVFLWCREAESV</sequence>
<feature type="domain" description="Aldehyde dehydrogenase" evidence="4">
    <location>
        <begin position="8"/>
        <end position="50"/>
    </location>
</feature>
<accession>A0AAE1VF85</accession>
<dbReference type="Gene3D" id="3.40.309.10">
    <property type="entry name" value="Aldehyde Dehydrogenase, Chain A, domain 2"/>
    <property type="match status" value="1"/>
</dbReference>
<dbReference type="SUPFAM" id="SSF53720">
    <property type="entry name" value="ALDH-like"/>
    <property type="match status" value="1"/>
</dbReference>
<dbReference type="InterPro" id="IPR044638">
    <property type="entry name" value="ALDH7A1-like"/>
</dbReference>
<dbReference type="InterPro" id="IPR016163">
    <property type="entry name" value="Ald_DH_C"/>
</dbReference>
<evidence type="ECO:0000313" key="6">
    <source>
        <dbReference type="Proteomes" id="UP001291623"/>
    </source>
</evidence>
<proteinExistence type="inferred from homology"/>
<keyword evidence="3" id="KW-0520">NAD</keyword>
<dbReference type="EMBL" id="JAVYJV010000010">
    <property type="protein sequence ID" value="KAK4361361.1"/>
    <property type="molecule type" value="Genomic_DNA"/>
</dbReference>
<dbReference type="InterPro" id="IPR015590">
    <property type="entry name" value="Aldehyde_DH_dom"/>
</dbReference>
<dbReference type="GO" id="GO:0004029">
    <property type="term" value="F:aldehyde dehydrogenase (NAD+) activity"/>
    <property type="evidence" value="ECO:0007669"/>
    <property type="project" value="InterPro"/>
</dbReference>
<comment type="similarity">
    <text evidence="1">Belongs to the aldehyde dehydrogenase family.</text>
</comment>
<evidence type="ECO:0000256" key="1">
    <source>
        <dbReference type="ARBA" id="ARBA00009986"/>
    </source>
</evidence>
<keyword evidence="6" id="KW-1185">Reference proteome</keyword>
<organism evidence="5 6">
    <name type="scientific">Anisodus tanguticus</name>
    <dbReference type="NCBI Taxonomy" id="243964"/>
    <lineage>
        <taxon>Eukaryota</taxon>
        <taxon>Viridiplantae</taxon>
        <taxon>Streptophyta</taxon>
        <taxon>Embryophyta</taxon>
        <taxon>Tracheophyta</taxon>
        <taxon>Spermatophyta</taxon>
        <taxon>Magnoliopsida</taxon>
        <taxon>eudicotyledons</taxon>
        <taxon>Gunneridae</taxon>
        <taxon>Pentapetalae</taxon>
        <taxon>asterids</taxon>
        <taxon>lamiids</taxon>
        <taxon>Solanales</taxon>
        <taxon>Solanaceae</taxon>
        <taxon>Solanoideae</taxon>
        <taxon>Hyoscyameae</taxon>
        <taxon>Anisodus</taxon>
    </lineage>
</organism>
<evidence type="ECO:0000256" key="3">
    <source>
        <dbReference type="ARBA" id="ARBA00023027"/>
    </source>
</evidence>
<protein>
    <recommendedName>
        <fullName evidence="4">Aldehyde dehydrogenase domain-containing protein</fullName>
    </recommendedName>
</protein>
<evidence type="ECO:0000259" key="4">
    <source>
        <dbReference type="Pfam" id="PF00171"/>
    </source>
</evidence>
<dbReference type="InterPro" id="IPR016161">
    <property type="entry name" value="Ald_DH/histidinol_DH"/>
</dbReference>
<evidence type="ECO:0000313" key="5">
    <source>
        <dbReference type="EMBL" id="KAK4361361.1"/>
    </source>
</evidence>
<dbReference type="Proteomes" id="UP001291623">
    <property type="component" value="Unassembled WGS sequence"/>
</dbReference>
<keyword evidence="2" id="KW-0560">Oxidoreductase</keyword>
<dbReference type="PANTHER" id="PTHR43521:SF1">
    <property type="entry name" value="ALPHA-AMINOADIPIC SEMIALDEHYDE DEHYDROGENASE"/>
    <property type="match status" value="1"/>
</dbReference>
<dbReference type="Pfam" id="PF00171">
    <property type="entry name" value="Aldedh"/>
    <property type="match status" value="1"/>
</dbReference>
<evidence type="ECO:0000256" key="2">
    <source>
        <dbReference type="ARBA" id="ARBA00023002"/>
    </source>
</evidence>
<gene>
    <name evidence="5" type="ORF">RND71_020313</name>
</gene>
<reference evidence="5" key="1">
    <citation type="submission" date="2023-12" db="EMBL/GenBank/DDBJ databases">
        <title>Genome assembly of Anisodus tanguticus.</title>
        <authorList>
            <person name="Wang Y.-J."/>
        </authorList>
    </citation>
    <scope>NUCLEOTIDE SEQUENCE</scope>
    <source>
        <strain evidence="5">KB-2021</strain>
        <tissue evidence="5">Leaf</tissue>
    </source>
</reference>
<name>A0AAE1VF85_9SOLA</name>
<dbReference type="AlphaFoldDB" id="A0AAE1VF85"/>
<comment type="caution">
    <text evidence="5">The sequence shown here is derived from an EMBL/GenBank/DDBJ whole genome shotgun (WGS) entry which is preliminary data.</text>
</comment>